<accession>A0A8J2KP73</accession>
<name>A0A8J2KP73_9HEXA</name>
<dbReference type="Proteomes" id="UP000708208">
    <property type="component" value="Unassembled WGS sequence"/>
</dbReference>
<keyword evidence="2" id="KW-1185">Reference proteome</keyword>
<evidence type="ECO:0000313" key="1">
    <source>
        <dbReference type="EMBL" id="CAG7817131.1"/>
    </source>
</evidence>
<evidence type="ECO:0000313" key="2">
    <source>
        <dbReference type="Proteomes" id="UP000708208"/>
    </source>
</evidence>
<sequence>MHFSWQHVVNKGTLEIEMCSLHLFQTPAQSSALNTQISMGSRSDLVGVDSGQNQIKAFTEGFIPNMYRDPDSYPRNATKVLKAICDCLGFGKPTYILEKGPVGPEIEKVHQVTCDIDGLMCSAMATSTEE</sequence>
<comment type="caution">
    <text evidence="1">The sequence shown here is derived from an EMBL/GenBank/DDBJ whole genome shotgun (WGS) entry which is preliminary data.</text>
</comment>
<organism evidence="1 2">
    <name type="scientific">Allacma fusca</name>
    <dbReference type="NCBI Taxonomy" id="39272"/>
    <lineage>
        <taxon>Eukaryota</taxon>
        <taxon>Metazoa</taxon>
        <taxon>Ecdysozoa</taxon>
        <taxon>Arthropoda</taxon>
        <taxon>Hexapoda</taxon>
        <taxon>Collembola</taxon>
        <taxon>Symphypleona</taxon>
        <taxon>Sminthuridae</taxon>
        <taxon>Allacma</taxon>
    </lineage>
</organism>
<feature type="non-terminal residue" evidence="1">
    <location>
        <position position="1"/>
    </location>
</feature>
<gene>
    <name evidence="1" type="ORF">AFUS01_LOCUS27714</name>
</gene>
<dbReference type="EMBL" id="CAJVCH010386518">
    <property type="protein sequence ID" value="CAG7817131.1"/>
    <property type="molecule type" value="Genomic_DNA"/>
</dbReference>
<reference evidence="1" key="1">
    <citation type="submission" date="2021-06" db="EMBL/GenBank/DDBJ databases">
        <authorList>
            <person name="Hodson N. C."/>
            <person name="Mongue J. A."/>
            <person name="Jaron S. K."/>
        </authorList>
    </citation>
    <scope>NUCLEOTIDE SEQUENCE</scope>
</reference>
<proteinExistence type="predicted"/>
<protein>
    <submittedName>
        <fullName evidence="1">Uncharacterized protein</fullName>
    </submittedName>
</protein>
<dbReference type="AlphaFoldDB" id="A0A8J2KP73"/>